<reference evidence="2" key="1">
    <citation type="submission" date="2019-05" db="EMBL/GenBank/DDBJ databases">
        <authorList>
            <person name="Piombo E."/>
        </authorList>
    </citation>
    <scope>NUCLEOTIDE SEQUENCE</scope>
    <source>
        <strain evidence="2">C2S</strain>
    </source>
</reference>
<organism evidence="2 3">
    <name type="scientific">Fusarium fujikuroi</name>
    <name type="common">Bakanae and foot rot disease fungus</name>
    <name type="synonym">Gibberella fujikuroi</name>
    <dbReference type="NCBI Taxonomy" id="5127"/>
    <lineage>
        <taxon>Eukaryota</taxon>
        <taxon>Fungi</taxon>
        <taxon>Dikarya</taxon>
        <taxon>Ascomycota</taxon>
        <taxon>Pezizomycotina</taxon>
        <taxon>Sordariomycetes</taxon>
        <taxon>Hypocreomycetidae</taxon>
        <taxon>Hypocreales</taxon>
        <taxon>Nectriaceae</taxon>
        <taxon>Fusarium</taxon>
        <taxon>Fusarium fujikuroi species complex</taxon>
    </lineage>
</organism>
<evidence type="ECO:0000313" key="3">
    <source>
        <dbReference type="Proteomes" id="UP000760494"/>
    </source>
</evidence>
<dbReference type="Proteomes" id="UP000760494">
    <property type="component" value="Unassembled WGS sequence"/>
</dbReference>
<accession>A0A9Q9RLE6</accession>
<dbReference type="EMBL" id="CABFJX010000223">
    <property type="protein sequence ID" value="VTT68376.1"/>
    <property type="molecule type" value="Genomic_DNA"/>
</dbReference>
<feature type="region of interest" description="Disordered" evidence="1">
    <location>
        <begin position="149"/>
        <end position="169"/>
    </location>
</feature>
<proteinExistence type="predicted"/>
<sequence length="183" mass="19793">MSILLQDDISKYPRGLEVGDILLSVCLSLTLLTGVTSLETSARIPVSSQDVPNQTRTLIDDIGGKSKFLSITGAHGLVHLTVVARSRLGLNSHLLNASDEHLSTVVARGEVSVSVMSLKNALFSYIKHVGRHLEQLALFAFPSIRDEQLEDDADSGEQNNEASKLEAISVDKGSFEASLRTHE</sequence>
<evidence type="ECO:0000256" key="1">
    <source>
        <dbReference type="SAM" id="MobiDB-lite"/>
    </source>
</evidence>
<protein>
    <submittedName>
        <fullName evidence="2">Uncharacterized protein</fullName>
    </submittedName>
</protein>
<comment type="caution">
    <text evidence="2">The sequence shown here is derived from an EMBL/GenBank/DDBJ whole genome shotgun (WGS) entry which is preliminary data.</text>
</comment>
<gene>
    <name evidence="2" type="ORF">C2S_1256</name>
</gene>
<name>A0A9Q9RLE6_FUSFU</name>
<dbReference type="AlphaFoldDB" id="A0A9Q9RLE6"/>
<evidence type="ECO:0000313" key="2">
    <source>
        <dbReference type="EMBL" id="VTT68376.1"/>
    </source>
</evidence>